<evidence type="ECO:0000313" key="2">
    <source>
        <dbReference type="Proteomes" id="UP000601435"/>
    </source>
</evidence>
<keyword evidence="2" id="KW-1185">Reference proteome</keyword>
<comment type="caution">
    <text evidence="1">The sequence shown here is derived from an EMBL/GenBank/DDBJ whole genome shotgun (WGS) entry which is preliminary data.</text>
</comment>
<organism evidence="1 2">
    <name type="scientific">Symbiodinium necroappetens</name>
    <dbReference type="NCBI Taxonomy" id="1628268"/>
    <lineage>
        <taxon>Eukaryota</taxon>
        <taxon>Sar</taxon>
        <taxon>Alveolata</taxon>
        <taxon>Dinophyceae</taxon>
        <taxon>Suessiales</taxon>
        <taxon>Symbiodiniaceae</taxon>
        <taxon>Symbiodinium</taxon>
    </lineage>
</organism>
<feature type="non-terminal residue" evidence="1">
    <location>
        <position position="1"/>
    </location>
</feature>
<dbReference type="OrthoDB" id="443792at2759"/>
<accession>A0A812XSE8</accession>
<protein>
    <submittedName>
        <fullName evidence="1">NaCP60E protein</fullName>
    </submittedName>
</protein>
<proteinExistence type="predicted"/>
<dbReference type="Proteomes" id="UP000601435">
    <property type="component" value="Unassembled WGS sequence"/>
</dbReference>
<gene>
    <name evidence="1" type="primary">NaCP60E</name>
    <name evidence="1" type="ORF">SNEC2469_LOCUS21527</name>
</gene>
<sequence>VAELVQVGIPCSEEVFVERAAAAGHPRSLTCHVEPVVSACAKANFEEPAADLASFRISSMKYWIGRAEALKHKEQQLHADLPEHLRPILKGKRLLLLREMMEAAGCEDGALVDHICQGFRLSGWLPASGEFVARLILGTQKELDAGWVWLDEGPLPEGVVIAMRFGIMQNKLRVIDDLSCCGLNATVGLLEKFCLHTIDKLASMMAYAFDVVKGPMPECVGVGSVAAFLRISIALWRIGTVLFKLFWSAYFDDYSVISSKQLGANAQWTVENLFDLLGFRFAKSGSKAAPFGTTFEMLGLCVDLTKVQHRVMKVGHTSKRKDELHRYLQEILSKGSLDSKAAERLRGRMVFVEGFSFGRVSNRAQRIIGRCAEKPVATTLSEDLQSALRWLDSRVCESEPLSIDRNMIRTVLVFTDGACNPEEGTGGVGGVLVSASGRVCEFFGEAVPSSLMDKLLSFSENPIFELELIPLLICLKIWVPLLKGSQVVFYLDNDGARHSMIRTYGGSSFAEKVIETFLLLENALELKTWFSRVPTSSNIADNPSRLVFQPLLKRGAARRAVPWDCLLP</sequence>
<reference evidence="1" key="1">
    <citation type="submission" date="2021-02" db="EMBL/GenBank/DDBJ databases">
        <authorList>
            <person name="Dougan E. K."/>
            <person name="Rhodes N."/>
            <person name="Thang M."/>
            <person name="Chan C."/>
        </authorList>
    </citation>
    <scope>NUCLEOTIDE SEQUENCE</scope>
</reference>
<dbReference type="AlphaFoldDB" id="A0A812XSE8"/>
<dbReference type="EMBL" id="CAJNJA010038140">
    <property type="protein sequence ID" value="CAE7743843.1"/>
    <property type="molecule type" value="Genomic_DNA"/>
</dbReference>
<name>A0A812XSE8_9DINO</name>
<evidence type="ECO:0000313" key="1">
    <source>
        <dbReference type="EMBL" id="CAE7743843.1"/>
    </source>
</evidence>